<dbReference type="Proteomes" id="UP000624325">
    <property type="component" value="Unassembled WGS sequence"/>
</dbReference>
<evidence type="ECO:0000256" key="2">
    <source>
        <dbReference type="SAM" id="Phobius"/>
    </source>
</evidence>
<sequence length="126" mass="13531">MPLAPLRHVPHERDAAQHLQVLGDRGPAQLELIGKIAGGTRPVGEQPQQPAPHRVGERQKHVILSHAEKNTSETPDMSTISDALCGTTAVVGAVKPWHLALLSFCCLGTTAVIAGVALLFIRRRRS</sequence>
<reference evidence="3 4" key="1">
    <citation type="submission" date="2021-01" db="EMBL/GenBank/DDBJ databases">
        <title>Whole genome shotgun sequence of Asanoa iriomotensis NBRC 100142.</title>
        <authorList>
            <person name="Komaki H."/>
            <person name="Tamura T."/>
        </authorList>
    </citation>
    <scope>NUCLEOTIDE SEQUENCE [LARGE SCALE GENOMIC DNA]</scope>
    <source>
        <strain evidence="3 4">NBRC 100142</strain>
    </source>
</reference>
<keyword evidence="2" id="KW-1133">Transmembrane helix</keyword>
<feature type="transmembrane region" description="Helical" evidence="2">
    <location>
        <begin position="97"/>
        <end position="121"/>
    </location>
</feature>
<evidence type="ECO:0000256" key="1">
    <source>
        <dbReference type="SAM" id="MobiDB-lite"/>
    </source>
</evidence>
<keyword evidence="2" id="KW-0812">Transmembrane</keyword>
<keyword evidence="2" id="KW-0472">Membrane</keyword>
<keyword evidence="4" id="KW-1185">Reference proteome</keyword>
<organism evidence="3 4">
    <name type="scientific">Asanoa iriomotensis</name>
    <dbReference type="NCBI Taxonomy" id="234613"/>
    <lineage>
        <taxon>Bacteria</taxon>
        <taxon>Bacillati</taxon>
        <taxon>Actinomycetota</taxon>
        <taxon>Actinomycetes</taxon>
        <taxon>Micromonosporales</taxon>
        <taxon>Micromonosporaceae</taxon>
        <taxon>Asanoa</taxon>
    </lineage>
</organism>
<evidence type="ECO:0000313" key="4">
    <source>
        <dbReference type="Proteomes" id="UP000624325"/>
    </source>
</evidence>
<protein>
    <submittedName>
        <fullName evidence="3">Uncharacterized protein</fullName>
    </submittedName>
</protein>
<name>A0ABQ4C662_9ACTN</name>
<gene>
    <name evidence="3" type="ORF">Air01nite_43240</name>
</gene>
<evidence type="ECO:0000313" key="3">
    <source>
        <dbReference type="EMBL" id="GIF58229.1"/>
    </source>
</evidence>
<comment type="caution">
    <text evidence="3">The sequence shown here is derived from an EMBL/GenBank/DDBJ whole genome shotgun (WGS) entry which is preliminary data.</text>
</comment>
<proteinExistence type="predicted"/>
<accession>A0ABQ4C662</accession>
<dbReference type="EMBL" id="BONC01000031">
    <property type="protein sequence ID" value="GIF58229.1"/>
    <property type="molecule type" value="Genomic_DNA"/>
</dbReference>
<feature type="region of interest" description="Disordered" evidence="1">
    <location>
        <begin position="39"/>
        <end position="58"/>
    </location>
</feature>